<proteinExistence type="inferred from homology"/>
<dbReference type="PANTHER" id="PTHR21256">
    <property type="entry name" value="HISTIDINOL DEHYDROGENASE HDH"/>
    <property type="match status" value="1"/>
</dbReference>
<gene>
    <name evidence="5" type="primary">hisD</name>
    <name evidence="11" type="ORF">Dthio_PD3248</name>
</gene>
<dbReference type="InterPro" id="IPR016161">
    <property type="entry name" value="Ald_DH/histidinol_DH"/>
</dbReference>
<dbReference type="UniPathway" id="UPA00031">
    <property type="reaction ID" value="UER00014"/>
</dbReference>
<dbReference type="PANTHER" id="PTHR21256:SF2">
    <property type="entry name" value="HISTIDINE BIOSYNTHESIS TRIFUNCTIONAL PROTEIN"/>
    <property type="match status" value="1"/>
</dbReference>
<keyword evidence="4 5" id="KW-0560">Oxidoreductase</keyword>
<feature type="binding site" evidence="5 9">
    <location>
        <position position="264"/>
    </location>
    <ligand>
        <name>Zn(2+)</name>
        <dbReference type="ChEBI" id="CHEBI:29105"/>
    </ligand>
</feature>
<dbReference type="Gene3D" id="1.20.5.1300">
    <property type="match status" value="1"/>
</dbReference>
<dbReference type="OrthoDB" id="9805269at2"/>
<comment type="pathway">
    <text evidence="5">Amino-acid biosynthesis; L-histidine biosynthesis; L-histidine from 5-phospho-alpha-D-ribose 1-diphosphate: step 9/9.</text>
</comment>
<feature type="active site" description="Proton acceptor" evidence="5 7">
    <location>
        <position position="333"/>
    </location>
</feature>
<keyword evidence="5" id="KW-0028">Amino-acid biosynthesis</keyword>
<dbReference type="Pfam" id="PF00815">
    <property type="entry name" value="Histidinol_dh"/>
    <property type="match status" value="1"/>
</dbReference>
<evidence type="ECO:0000313" key="12">
    <source>
        <dbReference type="Proteomes" id="UP000005496"/>
    </source>
</evidence>
<dbReference type="Proteomes" id="UP000005496">
    <property type="component" value="Unassembled WGS sequence"/>
</dbReference>
<comment type="similarity">
    <text evidence="1 5 6 10">Belongs to the histidinol dehydrogenase family.</text>
</comment>
<organism evidence="11 12">
    <name type="scientific">Desulfonatronospira thiodismutans ASO3-1</name>
    <dbReference type="NCBI Taxonomy" id="555779"/>
    <lineage>
        <taxon>Bacteria</taxon>
        <taxon>Pseudomonadati</taxon>
        <taxon>Thermodesulfobacteriota</taxon>
        <taxon>Desulfovibrionia</taxon>
        <taxon>Desulfovibrionales</taxon>
        <taxon>Desulfonatronovibrionaceae</taxon>
        <taxon>Desulfonatronospira</taxon>
    </lineage>
</organism>
<feature type="binding site" evidence="5 9">
    <location>
        <position position="366"/>
    </location>
    <ligand>
        <name>Zn(2+)</name>
        <dbReference type="ChEBI" id="CHEBI:29105"/>
    </ligand>
</feature>
<dbReference type="PRINTS" id="PR00083">
    <property type="entry name" value="HOLDHDRGNASE"/>
</dbReference>
<dbReference type="InterPro" id="IPR012131">
    <property type="entry name" value="Hstdl_DH"/>
</dbReference>
<name>D6SMA2_9BACT</name>
<evidence type="ECO:0000256" key="3">
    <source>
        <dbReference type="ARBA" id="ARBA00022833"/>
    </source>
</evidence>
<evidence type="ECO:0000256" key="6">
    <source>
        <dbReference type="PIRNR" id="PIRNR000099"/>
    </source>
</evidence>
<feature type="binding site" evidence="5 8">
    <location>
        <position position="264"/>
    </location>
    <ligand>
        <name>substrate</name>
    </ligand>
</feature>
<evidence type="ECO:0000256" key="8">
    <source>
        <dbReference type="PIRSR" id="PIRSR000099-3"/>
    </source>
</evidence>
<dbReference type="EC" id="1.1.1.23" evidence="5"/>
<feature type="binding site" evidence="5 8">
    <location>
        <position position="242"/>
    </location>
    <ligand>
        <name>substrate</name>
    </ligand>
</feature>
<dbReference type="GO" id="GO:0005829">
    <property type="term" value="C:cytosol"/>
    <property type="evidence" value="ECO:0007669"/>
    <property type="project" value="TreeGrafter"/>
</dbReference>
<comment type="function">
    <text evidence="5">Catalyzes the sequential NAD-dependent oxidations of L-histidinol to L-histidinaldehyde and then to L-histidine.</text>
</comment>
<dbReference type="RefSeq" id="WP_008868942.1">
    <property type="nucleotide sequence ID" value="NZ_ACJN02000001.1"/>
</dbReference>
<feature type="active site" description="Proton acceptor" evidence="5 7">
    <location>
        <position position="332"/>
    </location>
</feature>
<dbReference type="GO" id="GO:0008270">
    <property type="term" value="F:zinc ion binding"/>
    <property type="evidence" value="ECO:0007669"/>
    <property type="project" value="UniProtKB-UniRule"/>
</dbReference>
<reference evidence="11" key="1">
    <citation type="submission" date="2010-05" db="EMBL/GenBank/DDBJ databases">
        <title>The draft genome of Desulfonatronospira thiodismutans ASO3-1.</title>
        <authorList>
            <consortium name="US DOE Joint Genome Institute (JGI-PGF)"/>
            <person name="Lucas S."/>
            <person name="Copeland A."/>
            <person name="Lapidus A."/>
            <person name="Cheng J.-F."/>
            <person name="Bruce D."/>
            <person name="Goodwin L."/>
            <person name="Pitluck S."/>
            <person name="Chertkov O."/>
            <person name="Brettin T."/>
            <person name="Detter J.C."/>
            <person name="Han C."/>
            <person name="Land M.L."/>
            <person name="Hauser L."/>
            <person name="Kyrpides N."/>
            <person name="Mikhailova N."/>
            <person name="Muyzer G."/>
            <person name="Woyke T."/>
        </authorList>
    </citation>
    <scope>NUCLEOTIDE SEQUENCE [LARGE SCALE GENOMIC DNA]</scope>
    <source>
        <strain evidence="11">ASO3-1</strain>
    </source>
</reference>
<sequence length="436" mass="47787">MFGRQFSYTSTHDWPHIKSWLTLRMQPDMSVEGKVREVMNKISKSGDEALVEYTRLFDCEDFSLENLRVTQTEIQDSMSMIPGNDLKIIRTAAEKIRNYHLKQTRNSWFTTDPDGAFLGQMVTPLPRAGLYVPGGQGGDTPLISSLLMNAIPAQVAGVESICMVSPPRKDKTLNPYLLATAHLLGLDEIYKCGSAWAVAALAYGTPEIPAVDMIAGPGNIFVTTAKKLLMGQVGIDMIAGPSELAVLADSSARPDYIAADLLSQAEHDPLAGTYLVTDDADLIEKVAHELENQLLSLPRADNARKALKDWGGSFEVPDMQTGMELVNRIAPEHFELCLQDPWPMLARVKNAGAVFLGHTSPEPVGDYFAGPNHVLPTLGTARFSQALSVENFQKNISILATDKSYLQQHASGIARLARMENLEAHARSVEIRLKGE</sequence>
<keyword evidence="5" id="KW-0368">Histidine biosynthesis</keyword>
<comment type="cofactor">
    <cofactor evidence="5 9">
        <name>Zn(2+)</name>
        <dbReference type="ChEBI" id="CHEBI:29105"/>
    </cofactor>
    <text evidence="5 9">Binds 1 zinc ion per subunit.</text>
</comment>
<dbReference type="AlphaFoldDB" id="D6SMA2"/>
<dbReference type="HAMAP" id="MF_01024">
    <property type="entry name" value="HisD"/>
    <property type="match status" value="1"/>
</dbReference>
<dbReference type="Gene3D" id="3.40.50.1980">
    <property type="entry name" value="Nitrogenase molybdenum iron protein domain"/>
    <property type="match status" value="2"/>
</dbReference>
<evidence type="ECO:0000256" key="1">
    <source>
        <dbReference type="ARBA" id="ARBA00010178"/>
    </source>
</evidence>
<accession>D6SMA2</accession>
<evidence type="ECO:0000256" key="5">
    <source>
        <dbReference type="HAMAP-Rule" id="MF_01024"/>
    </source>
</evidence>
<dbReference type="InterPro" id="IPR022695">
    <property type="entry name" value="Histidinol_DH_monofunct"/>
</dbReference>
<comment type="caution">
    <text evidence="5">Lacks conserved residue(s) required for the propagation of feature annotation.</text>
</comment>
<dbReference type="eggNOG" id="COG0141">
    <property type="taxonomic scope" value="Bacteria"/>
</dbReference>
<evidence type="ECO:0000256" key="2">
    <source>
        <dbReference type="ARBA" id="ARBA00022723"/>
    </source>
</evidence>
<feature type="binding site" evidence="5 9">
    <location>
        <position position="267"/>
    </location>
    <ligand>
        <name>Zn(2+)</name>
        <dbReference type="ChEBI" id="CHEBI:29105"/>
    </ligand>
</feature>
<feature type="binding site" evidence="5 8">
    <location>
        <position position="420"/>
    </location>
    <ligand>
        <name>substrate</name>
    </ligand>
</feature>
<dbReference type="PROSITE" id="PS00611">
    <property type="entry name" value="HISOL_DEHYDROGENASE"/>
    <property type="match status" value="1"/>
</dbReference>
<comment type="catalytic activity">
    <reaction evidence="5">
        <text>L-histidinol + 2 NAD(+) + H2O = L-histidine + 2 NADH + 3 H(+)</text>
        <dbReference type="Rhea" id="RHEA:20641"/>
        <dbReference type="ChEBI" id="CHEBI:15377"/>
        <dbReference type="ChEBI" id="CHEBI:15378"/>
        <dbReference type="ChEBI" id="CHEBI:57540"/>
        <dbReference type="ChEBI" id="CHEBI:57595"/>
        <dbReference type="ChEBI" id="CHEBI:57699"/>
        <dbReference type="ChEBI" id="CHEBI:57945"/>
        <dbReference type="EC" id="1.1.1.23"/>
    </reaction>
</comment>
<dbReference type="PIRSF" id="PIRSF000099">
    <property type="entry name" value="Histidinol_dh"/>
    <property type="match status" value="1"/>
</dbReference>
<evidence type="ECO:0000256" key="9">
    <source>
        <dbReference type="PIRSR" id="PIRSR000099-4"/>
    </source>
</evidence>
<dbReference type="EMBL" id="ACJN02000001">
    <property type="protein sequence ID" value="EFI35813.1"/>
    <property type="molecule type" value="Genomic_DNA"/>
</dbReference>
<evidence type="ECO:0000256" key="7">
    <source>
        <dbReference type="PIRSR" id="PIRSR000099-1"/>
    </source>
</evidence>
<keyword evidence="2 5" id="KW-0479">Metal-binding</keyword>
<feature type="binding site" evidence="5 8">
    <location>
        <position position="366"/>
    </location>
    <ligand>
        <name>substrate</name>
    </ligand>
</feature>
<dbReference type="CDD" id="cd06572">
    <property type="entry name" value="Histidinol_dh"/>
    <property type="match status" value="1"/>
</dbReference>
<keyword evidence="5" id="KW-0520">NAD</keyword>
<dbReference type="GO" id="GO:0051287">
    <property type="term" value="F:NAD binding"/>
    <property type="evidence" value="ECO:0007669"/>
    <property type="project" value="InterPro"/>
</dbReference>
<feature type="binding site" evidence="5 8">
    <location>
        <position position="333"/>
    </location>
    <ligand>
        <name>substrate</name>
    </ligand>
</feature>
<feature type="binding site" evidence="5 9">
    <location>
        <position position="425"/>
    </location>
    <ligand>
        <name>Zn(2+)</name>
        <dbReference type="ChEBI" id="CHEBI:29105"/>
    </ligand>
</feature>
<keyword evidence="3 5" id="KW-0862">Zinc</keyword>
<evidence type="ECO:0000313" key="11">
    <source>
        <dbReference type="EMBL" id="EFI35813.1"/>
    </source>
</evidence>
<dbReference type="GO" id="GO:0000105">
    <property type="term" value="P:L-histidine biosynthetic process"/>
    <property type="evidence" value="ECO:0007669"/>
    <property type="project" value="UniProtKB-UniRule"/>
</dbReference>
<dbReference type="SUPFAM" id="SSF53720">
    <property type="entry name" value="ALDH-like"/>
    <property type="match status" value="1"/>
</dbReference>
<evidence type="ECO:0000256" key="10">
    <source>
        <dbReference type="RuleBase" id="RU004175"/>
    </source>
</evidence>
<keyword evidence="12" id="KW-1185">Reference proteome</keyword>
<dbReference type="InterPro" id="IPR001692">
    <property type="entry name" value="Histidinol_DH_CS"/>
</dbReference>
<evidence type="ECO:0000256" key="4">
    <source>
        <dbReference type="ARBA" id="ARBA00023002"/>
    </source>
</evidence>
<feature type="binding site" evidence="5 8">
    <location>
        <position position="425"/>
    </location>
    <ligand>
        <name>substrate</name>
    </ligand>
</feature>
<comment type="caution">
    <text evidence="11">The sequence shown here is derived from an EMBL/GenBank/DDBJ whole genome shotgun (WGS) entry which is preliminary data.</text>
</comment>
<protein>
    <recommendedName>
        <fullName evidence="5">Histidinol dehydrogenase</fullName>
        <shortName evidence="5">HDH</shortName>
        <ecNumber evidence="5">1.1.1.23</ecNumber>
    </recommendedName>
</protein>
<feature type="binding site" evidence="5 8">
    <location>
        <position position="267"/>
    </location>
    <ligand>
        <name>substrate</name>
    </ligand>
</feature>
<dbReference type="NCBIfam" id="TIGR00069">
    <property type="entry name" value="hisD"/>
    <property type="match status" value="1"/>
</dbReference>
<dbReference type="GO" id="GO:0004399">
    <property type="term" value="F:histidinol dehydrogenase activity"/>
    <property type="evidence" value="ECO:0007669"/>
    <property type="project" value="UniProtKB-UniRule"/>
</dbReference>
<dbReference type="FunFam" id="3.40.50.1980:FF:000001">
    <property type="entry name" value="Histidinol dehydrogenase"/>
    <property type="match status" value="1"/>
</dbReference>